<feature type="binding site" evidence="2">
    <location>
        <position position="60"/>
    </location>
    <ligand>
        <name>Zn(2+)</name>
        <dbReference type="ChEBI" id="CHEBI:29105"/>
        <label>2</label>
    </ligand>
</feature>
<feature type="binding site" evidence="2">
    <location>
        <position position="10"/>
    </location>
    <ligand>
        <name>Zn(2+)</name>
        <dbReference type="ChEBI" id="CHEBI:29105"/>
        <label>1</label>
    </ligand>
</feature>
<name>A0A9X4QSI5_9BACL</name>
<feature type="binding site" evidence="2">
    <location>
        <position position="104"/>
    </location>
    <ligand>
        <name>Zn(2+)</name>
        <dbReference type="ChEBI" id="CHEBI:29105"/>
        <label>2</label>
    </ligand>
</feature>
<dbReference type="CDD" id="cd08663">
    <property type="entry name" value="DAP_dppA_1"/>
    <property type="match status" value="1"/>
</dbReference>
<gene>
    <name evidence="3" type="ORF">OMP40_12730</name>
</gene>
<dbReference type="Gene3D" id="3.40.50.10780">
    <property type="entry name" value="Dipeptide transport protein"/>
    <property type="match status" value="1"/>
</dbReference>
<accession>A0A9X4QSI5</accession>
<dbReference type="Gene3D" id="3.30.1360.130">
    <property type="entry name" value="Dipeptide transport protein"/>
    <property type="match status" value="1"/>
</dbReference>
<protein>
    <submittedName>
        <fullName evidence="3">M55 family metallopeptidase</fullName>
    </submittedName>
</protein>
<comment type="caution">
    <text evidence="3">The sequence shown here is derived from an EMBL/GenBank/DDBJ whole genome shotgun (WGS) entry which is preliminary data.</text>
</comment>
<dbReference type="InterPro" id="IPR027476">
    <property type="entry name" value="DppA_N"/>
</dbReference>
<evidence type="ECO:0000313" key="3">
    <source>
        <dbReference type="EMBL" id="MDG0810116.1"/>
    </source>
</evidence>
<dbReference type="Pfam" id="PF04951">
    <property type="entry name" value="Peptidase_M55"/>
    <property type="match status" value="1"/>
</dbReference>
<feature type="binding site" evidence="2">
    <location>
        <position position="8"/>
    </location>
    <ligand>
        <name>Zn(2+)</name>
        <dbReference type="ChEBI" id="CHEBI:29105"/>
        <label>2</label>
    </ligand>
</feature>
<proteinExistence type="predicted"/>
<evidence type="ECO:0000313" key="4">
    <source>
        <dbReference type="Proteomes" id="UP001153404"/>
    </source>
</evidence>
<dbReference type="Proteomes" id="UP001153404">
    <property type="component" value="Unassembled WGS sequence"/>
</dbReference>
<keyword evidence="2" id="KW-0479">Metal-binding</keyword>
<dbReference type="PIRSF" id="PIRSF015853">
    <property type="entry name" value="Pep_DppA"/>
    <property type="match status" value="1"/>
</dbReference>
<evidence type="ECO:0000256" key="1">
    <source>
        <dbReference type="PIRSR" id="PIRSR015853-1"/>
    </source>
</evidence>
<keyword evidence="2" id="KW-0862">Zinc</keyword>
<dbReference type="InterPro" id="IPR036177">
    <property type="entry name" value="Peptidase_M55_sf"/>
</dbReference>
<feature type="binding site" evidence="2">
    <location>
        <position position="135"/>
    </location>
    <ligand>
        <name>Zn(2+)</name>
        <dbReference type="ChEBI" id="CHEBI:29105"/>
        <label>2</label>
    </ligand>
</feature>
<dbReference type="SUPFAM" id="SSF63992">
    <property type="entry name" value="Dipeptide transport protein"/>
    <property type="match status" value="1"/>
</dbReference>
<feature type="active site" description="Nucleophile" evidence="1">
    <location>
        <position position="116"/>
    </location>
</feature>
<reference evidence="3" key="1">
    <citation type="submission" date="2022-10" db="EMBL/GenBank/DDBJ databases">
        <title>Comparative genomic analysis of Cohnella hashimotonis sp. nov., isolated from the International Space Station.</title>
        <authorList>
            <person name="Simpson A."/>
            <person name="Venkateswaran K."/>
        </authorList>
    </citation>
    <scope>NUCLEOTIDE SEQUENCE</scope>
    <source>
        <strain evidence="3">DSM 28161</strain>
    </source>
</reference>
<dbReference type="EMBL" id="JAPDIA010000003">
    <property type="protein sequence ID" value="MDG0810116.1"/>
    <property type="molecule type" value="Genomic_DNA"/>
</dbReference>
<keyword evidence="4" id="KW-1185">Reference proteome</keyword>
<dbReference type="InterPro" id="IPR007035">
    <property type="entry name" value="Peptidase_M55"/>
</dbReference>
<feature type="binding site" evidence="2">
    <location>
        <position position="8"/>
    </location>
    <ligand>
        <name>Zn(2+)</name>
        <dbReference type="ChEBI" id="CHEBI:29105"/>
        <label>1</label>
    </ligand>
</feature>
<dbReference type="RefSeq" id="WP_277531777.1">
    <property type="nucleotide sequence ID" value="NZ_JAPDIA010000003.1"/>
</dbReference>
<sequence length="265" mass="28610">MKFYISVDMEGIAGILFKEQIYRGEMFYEESRRLLTDEVNAVVEALAQSGATEVVVKDAHGSGFNLLYGSLHPAATLAAGALPLANRFPGLDETFAGALLIGYHAMAGTRDAILEHTFSYADILELALNGEPIGEIGIDALLFGRSGVPVVFVSGDDKTCAEAQRQLGAVFTYETKRATGRHSGLLKAPKRVLAEIGDAVKEAVNRRGACRPYSLPGPYDMRIEYTSTNLADARALESDGVRRVGGRALALRDDNLPRLLARTFS</sequence>
<dbReference type="AlphaFoldDB" id="A0A9X4QSI5"/>
<dbReference type="GO" id="GO:0046872">
    <property type="term" value="F:metal ion binding"/>
    <property type="evidence" value="ECO:0007669"/>
    <property type="project" value="UniProtKB-KW"/>
</dbReference>
<evidence type="ECO:0000256" key="2">
    <source>
        <dbReference type="PIRSR" id="PIRSR015853-2"/>
    </source>
</evidence>
<organism evidence="3 4">
    <name type="scientific">Cohnella rhizosphaerae</name>
    <dbReference type="NCBI Taxonomy" id="1457232"/>
    <lineage>
        <taxon>Bacteria</taxon>
        <taxon>Bacillati</taxon>
        <taxon>Bacillota</taxon>
        <taxon>Bacilli</taxon>
        <taxon>Bacillales</taxon>
        <taxon>Paenibacillaceae</taxon>
        <taxon>Cohnella</taxon>
    </lineage>
</organism>